<evidence type="ECO:0000259" key="6">
    <source>
        <dbReference type="Pfam" id="PF08281"/>
    </source>
</evidence>
<dbReference type="SUPFAM" id="SSF88659">
    <property type="entry name" value="Sigma3 and sigma4 domains of RNA polymerase sigma factors"/>
    <property type="match status" value="1"/>
</dbReference>
<dbReference type="InterPro" id="IPR013249">
    <property type="entry name" value="RNA_pol_sigma70_r4_t2"/>
</dbReference>
<feature type="domain" description="RNA polymerase sigma factor 70 region 4 type 2" evidence="6">
    <location>
        <begin position="130"/>
        <end position="180"/>
    </location>
</feature>
<protein>
    <submittedName>
        <fullName evidence="7">Sigma-70 family RNA polymerase sigma factor</fullName>
    </submittedName>
</protein>
<dbReference type="NCBIfam" id="TIGR02937">
    <property type="entry name" value="sigma70-ECF"/>
    <property type="match status" value="1"/>
</dbReference>
<dbReference type="InterPro" id="IPR013325">
    <property type="entry name" value="RNA_pol_sigma_r2"/>
</dbReference>
<dbReference type="InterPro" id="IPR014284">
    <property type="entry name" value="RNA_pol_sigma-70_dom"/>
</dbReference>
<keyword evidence="3" id="KW-0731">Sigma factor</keyword>
<dbReference type="InterPro" id="IPR007627">
    <property type="entry name" value="RNA_pol_sigma70_r2"/>
</dbReference>
<dbReference type="InterPro" id="IPR039425">
    <property type="entry name" value="RNA_pol_sigma-70-like"/>
</dbReference>
<evidence type="ECO:0000313" key="7">
    <source>
        <dbReference type="EMBL" id="RCR71240.1"/>
    </source>
</evidence>
<dbReference type="GO" id="GO:0016987">
    <property type="term" value="F:sigma factor activity"/>
    <property type="evidence" value="ECO:0007669"/>
    <property type="project" value="UniProtKB-KW"/>
</dbReference>
<dbReference type="CDD" id="cd06171">
    <property type="entry name" value="Sigma70_r4"/>
    <property type="match status" value="1"/>
</dbReference>
<comment type="similarity">
    <text evidence="1">Belongs to the sigma-70 factor family. ECF subfamily.</text>
</comment>
<comment type="caution">
    <text evidence="7">The sequence shown here is derived from an EMBL/GenBank/DDBJ whole genome shotgun (WGS) entry which is preliminary data.</text>
</comment>
<proteinExistence type="inferred from homology"/>
<dbReference type="GO" id="GO:0003677">
    <property type="term" value="F:DNA binding"/>
    <property type="evidence" value="ECO:0007669"/>
    <property type="project" value="InterPro"/>
</dbReference>
<keyword evidence="8" id="KW-1185">Reference proteome</keyword>
<dbReference type="Pfam" id="PF08281">
    <property type="entry name" value="Sigma70_r4_2"/>
    <property type="match status" value="1"/>
</dbReference>
<sequence length="202" mass="23382">MPAPDSFKSYNETVLWESLAQGDQQAFEILYRHYFKILVNYGSRLTPDPLLLEDAIQDLFTYLWRRKVQLAAVAEPKFYLLTALRNQLKRNARNSIFDEAEDIDEFLDCLVHLSDEQTTVEQETVFDRSRQIQGAIARLSPRQQEAVNLRFFHGMNLDQSSELMGVSKQVVSNLLFKAYSMLRIILKGVFSLLTLILSPLYP</sequence>
<dbReference type="PANTHER" id="PTHR43133">
    <property type="entry name" value="RNA POLYMERASE ECF-TYPE SIGMA FACTO"/>
    <property type="match status" value="1"/>
</dbReference>
<evidence type="ECO:0000313" key="8">
    <source>
        <dbReference type="Proteomes" id="UP000253383"/>
    </source>
</evidence>
<evidence type="ECO:0000259" key="5">
    <source>
        <dbReference type="Pfam" id="PF04542"/>
    </source>
</evidence>
<feature type="domain" description="RNA polymerase sigma-70 region 2" evidence="5">
    <location>
        <begin position="30"/>
        <end position="93"/>
    </location>
</feature>
<evidence type="ECO:0000256" key="1">
    <source>
        <dbReference type="ARBA" id="ARBA00010641"/>
    </source>
</evidence>
<dbReference type="RefSeq" id="WP_114404469.1">
    <property type="nucleotide sequence ID" value="NZ_QOWE01000002.1"/>
</dbReference>
<dbReference type="EMBL" id="QOWE01000002">
    <property type="protein sequence ID" value="RCR71240.1"/>
    <property type="molecule type" value="Genomic_DNA"/>
</dbReference>
<dbReference type="InterPro" id="IPR036388">
    <property type="entry name" value="WH-like_DNA-bd_sf"/>
</dbReference>
<name>A0A368JU89_9BACT</name>
<reference evidence="7 8" key="1">
    <citation type="submission" date="2018-07" db="EMBL/GenBank/DDBJ databases">
        <title>Genome analysis of Larkinella rosea.</title>
        <authorList>
            <person name="Zhou Z."/>
            <person name="Wang G."/>
        </authorList>
    </citation>
    <scope>NUCLEOTIDE SEQUENCE [LARGE SCALE GENOMIC DNA]</scope>
    <source>
        <strain evidence="8">zzj9</strain>
    </source>
</reference>
<keyword evidence="2" id="KW-0805">Transcription regulation</keyword>
<gene>
    <name evidence="7" type="ORF">DUE52_03045</name>
</gene>
<dbReference type="AlphaFoldDB" id="A0A368JU89"/>
<dbReference type="Pfam" id="PF04542">
    <property type="entry name" value="Sigma70_r2"/>
    <property type="match status" value="1"/>
</dbReference>
<keyword evidence="4" id="KW-0804">Transcription</keyword>
<dbReference type="Proteomes" id="UP000253383">
    <property type="component" value="Unassembled WGS sequence"/>
</dbReference>
<dbReference type="OrthoDB" id="9150024at2"/>
<evidence type="ECO:0000256" key="4">
    <source>
        <dbReference type="ARBA" id="ARBA00023163"/>
    </source>
</evidence>
<accession>A0A368JU89</accession>
<organism evidence="7 8">
    <name type="scientific">Larkinella punicea</name>
    <dbReference type="NCBI Taxonomy" id="2315727"/>
    <lineage>
        <taxon>Bacteria</taxon>
        <taxon>Pseudomonadati</taxon>
        <taxon>Bacteroidota</taxon>
        <taxon>Cytophagia</taxon>
        <taxon>Cytophagales</taxon>
        <taxon>Spirosomataceae</taxon>
        <taxon>Larkinella</taxon>
    </lineage>
</organism>
<dbReference type="Gene3D" id="1.10.1740.10">
    <property type="match status" value="1"/>
</dbReference>
<dbReference type="GO" id="GO:0006352">
    <property type="term" value="P:DNA-templated transcription initiation"/>
    <property type="evidence" value="ECO:0007669"/>
    <property type="project" value="InterPro"/>
</dbReference>
<dbReference type="PANTHER" id="PTHR43133:SF46">
    <property type="entry name" value="RNA POLYMERASE SIGMA-70 FACTOR ECF SUBFAMILY"/>
    <property type="match status" value="1"/>
</dbReference>
<evidence type="ECO:0000256" key="2">
    <source>
        <dbReference type="ARBA" id="ARBA00023015"/>
    </source>
</evidence>
<dbReference type="InterPro" id="IPR013324">
    <property type="entry name" value="RNA_pol_sigma_r3/r4-like"/>
</dbReference>
<dbReference type="SUPFAM" id="SSF88946">
    <property type="entry name" value="Sigma2 domain of RNA polymerase sigma factors"/>
    <property type="match status" value="1"/>
</dbReference>
<dbReference type="Gene3D" id="1.10.10.10">
    <property type="entry name" value="Winged helix-like DNA-binding domain superfamily/Winged helix DNA-binding domain"/>
    <property type="match status" value="1"/>
</dbReference>
<evidence type="ECO:0000256" key="3">
    <source>
        <dbReference type="ARBA" id="ARBA00023082"/>
    </source>
</evidence>